<dbReference type="Proteomes" id="UP000603453">
    <property type="component" value="Unassembled WGS sequence"/>
</dbReference>
<accession>A0A8H7QLS4</accession>
<proteinExistence type="predicted"/>
<keyword evidence="3" id="KW-1185">Reference proteome</keyword>
<dbReference type="OrthoDB" id="10610461at2759"/>
<feature type="region of interest" description="Disordered" evidence="1">
    <location>
        <begin position="115"/>
        <end position="139"/>
    </location>
</feature>
<evidence type="ECO:0000313" key="3">
    <source>
        <dbReference type="Proteomes" id="UP000603453"/>
    </source>
</evidence>
<evidence type="ECO:0000256" key="1">
    <source>
        <dbReference type="SAM" id="MobiDB-lite"/>
    </source>
</evidence>
<dbReference type="EMBL" id="JAEPRD010000212">
    <property type="protein sequence ID" value="KAG2193903.1"/>
    <property type="molecule type" value="Genomic_DNA"/>
</dbReference>
<organism evidence="2 3">
    <name type="scientific">Mucor saturninus</name>
    <dbReference type="NCBI Taxonomy" id="64648"/>
    <lineage>
        <taxon>Eukaryota</taxon>
        <taxon>Fungi</taxon>
        <taxon>Fungi incertae sedis</taxon>
        <taxon>Mucoromycota</taxon>
        <taxon>Mucoromycotina</taxon>
        <taxon>Mucoromycetes</taxon>
        <taxon>Mucorales</taxon>
        <taxon>Mucorineae</taxon>
        <taxon>Mucoraceae</taxon>
        <taxon>Mucor</taxon>
    </lineage>
</organism>
<reference evidence="2" key="1">
    <citation type="submission" date="2020-12" db="EMBL/GenBank/DDBJ databases">
        <title>Metabolic potential, ecology and presence of endohyphal bacteria is reflected in genomic diversity of Mucoromycotina.</title>
        <authorList>
            <person name="Muszewska A."/>
            <person name="Okrasinska A."/>
            <person name="Steczkiewicz K."/>
            <person name="Drgas O."/>
            <person name="Orlowska M."/>
            <person name="Perlinska-Lenart U."/>
            <person name="Aleksandrzak-Piekarczyk T."/>
            <person name="Szatraj K."/>
            <person name="Zielenkiewicz U."/>
            <person name="Pilsyk S."/>
            <person name="Malc E."/>
            <person name="Mieczkowski P."/>
            <person name="Kruszewska J.S."/>
            <person name="Biernat P."/>
            <person name="Pawlowska J."/>
        </authorList>
    </citation>
    <scope>NUCLEOTIDE SEQUENCE</scope>
    <source>
        <strain evidence="2">WA0000017839</strain>
    </source>
</reference>
<dbReference type="AlphaFoldDB" id="A0A8H7QLS4"/>
<name>A0A8H7QLS4_9FUNG</name>
<gene>
    <name evidence="2" type="ORF">INT47_004151</name>
</gene>
<protein>
    <submittedName>
        <fullName evidence="2">Uncharacterized protein</fullName>
    </submittedName>
</protein>
<sequence>LLLLKGYLKQYHTYQTFNSKDLLLLLNCSTPEMAQKEAEYQLNNILKVKQLDDKVKDFVTDLLIDGMKFLKDCDAELYWMEKKSMTATILNSHKQLQLFHKVSSDLMDNILSSVQRPDQPDISTNTPSSPASLAETEPTNENVWSIWSDTLHTMQTEDNNGQDVHEYRYDKFLPFYPPLFESLAVSLDECHTMLLRNILKVKKAADPALQFTFDFFMVL</sequence>
<feature type="non-terminal residue" evidence="2">
    <location>
        <position position="1"/>
    </location>
</feature>
<evidence type="ECO:0000313" key="2">
    <source>
        <dbReference type="EMBL" id="KAG2193903.1"/>
    </source>
</evidence>
<comment type="caution">
    <text evidence="2">The sequence shown here is derived from an EMBL/GenBank/DDBJ whole genome shotgun (WGS) entry which is preliminary data.</text>
</comment>